<evidence type="ECO:0000313" key="6">
    <source>
        <dbReference type="EMBL" id="GFR44774.1"/>
    </source>
</evidence>
<proteinExistence type="predicted"/>
<dbReference type="InterPro" id="IPR036611">
    <property type="entry name" value="Trigger_fac_ribosome-bd_sf"/>
</dbReference>
<evidence type="ECO:0000256" key="2">
    <source>
        <dbReference type="ARBA" id="ARBA00023235"/>
    </source>
</evidence>
<dbReference type="SUPFAM" id="SSF54534">
    <property type="entry name" value="FKBP-like"/>
    <property type="match status" value="1"/>
</dbReference>
<dbReference type="Gene3D" id="3.10.50.40">
    <property type="match status" value="1"/>
</dbReference>
<dbReference type="EMBL" id="BMAR01000008">
    <property type="protein sequence ID" value="GFR44774.1"/>
    <property type="molecule type" value="Genomic_DNA"/>
</dbReference>
<dbReference type="SUPFAM" id="SSF102735">
    <property type="entry name" value="Trigger factor ribosome-binding domain"/>
    <property type="match status" value="1"/>
</dbReference>
<evidence type="ECO:0000259" key="4">
    <source>
        <dbReference type="Pfam" id="PF05697"/>
    </source>
</evidence>
<dbReference type="SUPFAM" id="SSF109998">
    <property type="entry name" value="Triger factor/SurA peptide-binding domain-like"/>
    <property type="match status" value="1"/>
</dbReference>
<evidence type="ECO:0000256" key="3">
    <source>
        <dbReference type="SAM" id="MobiDB-lite"/>
    </source>
</evidence>
<accession>A0AAD3DMT8</accession>
<dbReference type="Proteomes" id="UP001054857">
    <property type="component" value="Unassembled WGS sequence"/>
</dbReference>
<dbReference type="Pfam" id="PF05697">
    <property type="entry name" value="Trigger_N"/>
    <property type="match status" value="1"/>
</dbReference>
<sequence length="574" mass="63157">MALRYGPLANCQGPRPACKRAAAVLALHSVATPQAPSRLPSARPLLPAFSPSSFGADSRAPHVRTSGGTRQGSHVCAASRKASKEADKEVQFDVSVAVEELSLCRRRATVTVPASAVKEVFKRGVKRLERDVVGSLRGWQAGKPLPLSMIVTQVGGQAKFKTYCLEELLLEALPKGVEAASRGQALDPESVEVPRADYPSMLERYDPARDFCFTALFDVAPPLVWRTPLEAIEVTIRDTGDLASDTAAADDLIRQYRKQHGFSRVVAGRGLQRGDTLVMDMQVVTAAGQQPLPGLTKSRISFDTEEDALDITTGMLGMRAGEVRSFDMSLPHDYPLEVWQGMPVRVNVRVHEVFEWTLPEFDDAYVAAHHGSQWSSATEMREALVASTAMQRMQLLDQQLGEAVVKAVAGALDMPEVPPRMVERLGERQFQAQLLEMINDRVGTREDIEKLATEEMAAEFVQQRRSELEEQVKFNLAVDDIFERQGLTLDEEMVAQEFALRERQMQAVGQPPSREELMEDVRETVKTVIVTEWLKDNIKRHVLPYNSGGQDGAGEGAASGEASSSKRREPVAAA</sequence>
<feature type="domain" description="Trigger factor ribosome-binding bacterial" evidence="4">
    <location>
        <begin position="95"/>
        <end position="235"/>
    </location>
</feature>
<dbReference type="InterPro" id="IPR027304">
    <property type="entry name" value="Trigger_fact/SurA_dom_sf"/>
</dbReference>
<dbReference type="GO" id="GO:0003755">
    <property type="term" value="F:peptidyl-prolyl cis-trans isomerase activity"/>
    <property type="evidence" value="ECO:0007669"/>
    <property type="project" value="UniProtKB-KW"/>
</dbReference>
<keyword evidence="7" id="KW-1185">Reference proteome</keyword>
<protein>
    <submittedName>
        <fullName evidence="6">Uncharacterized protein</fullName>
    </submittedName>
</protein>
<keyword evidence="1" id="KW-0697">Rotamase</keyword>
<feature type="region of interest" description="Disordered" evidence="3">
    <location>
        <begin position="50"/>
        <end position="74"/>
    </location>
</feature>
<name>A0AAD3DMT8_9CHLO</name>
<dbReference type="GO" id="GO:0015031">
    <property type="term" value="P:protein transport"/>
    <property type="evidence" value="ECO:0007669"/>
    <property type="project" value="InterPro"/>
</dbReference>
<dbReference type="AlphaFoldDB" id="A0AAD3DMT8"/>
<reference evidence="6 7" key="1">
    <citation type="journal article" date="2021" name="Sci. Rep.">
        <title>Genome sequencing of the multicellular alga Astrephomene provides insights into convergent evolution of germ-soma differentiation.</title>
        <authorList>
            <person name="Yamashita S."/>
            <person name="Yamamoto K."/>
            <person name="Matsuzaki R."/>
            <person name="Suzuki S."/>
            <person name="Yamaguchi H."/>
            <person name="Hirooka S."/>
            <person name="Minakuchi Y."/>
            <person name="Miyagishima S."/>
            <person name="Kawachi M."/>
            <person name="Toyoda A."/>
            <person name="Nozaki H."/>
        </authorList>
    </citation>
    <scope>NUCLEOTIDE SEQUENCE [LARGE SCALE GENOMIC DNA]</scope>
    <source>
        <strain evidence="6 7">NIES-4017</strain>
    </source>
</reference>
<dbReference type="InterPro" id="IPR008880">
    <property type="entry name" value="Trigger_fac_C"/>
</dbReference>
<comment type="caution">
    <text evidence="6">The sequence shown here is derived from an EMBL/GenBank/DDBJ whole genome shotgun (WGS) entry which is preliminary data.</text>
</comment>
<gene>
    <name evidence="6" type="ORF">Agub_g6106</name>
</gene>
<evidence type="ECO:0000313" key="7">
    <source>
        <dbReference type="Proteomes" id="UP001054857"/>
    </source>
</evidence>
<feature type="domain" description="Trigger factor C-terminal" evidence="5">
    <location>
        <begin position="379"/>
        <end position="518"/>
    </location>
</feature>
<dbReference type="InterPro" id="IPR037041">
    <property type="entry name" value="Trigger_fac_C_sf"/>
</dbReference>
<evidence type="ECO:0000256" key="1">
    <source>
        <dbReference type="ARBA" id="ARBA00023110"/>
    </source>
</evidence>
<dbReference type="InterPro" id="IPR046357">
    <property type="entry name" value="PPIase_dom_sf"/>
</dbReference>
<feature type="compositionally biased region" description="Basic and acidic residues" evidence="3">
    <location>
        <begin position="564"/>
        <end position="574"/>
    </location>
</feature>
<evidence type="ECO:0000259" key="5">
    <source>
        <dbReference type="Pfam" id="PF05698"/>
    </source>
</evidence>
<organism evidence="6 7">
    <name type="scientific">Astrephomene gubernaculifera</name>
    <dbReference type="NCBI Taxonomy" id="47775"/>
    <lineage>
        <taxon>Eukaryota</taxon>
        <taxon>Viridiplantae</taxon>
        <taxon>Chlorophyta</taxon>
        <taxon>core chlorophytes</taxon>
        <taxon>Chlorophyceae</taxon>
        <taxon>CS clade</taxon>
        <taxon>Chlamydomonadales</taxon>
        <taxon>Astrephomenaceae</taxon>
        <taxon>Astrephomene</taxon>
    </lineage>
</organism>
<dbReference type="GO" id="GO:0006457">
    <property type="term" value="P:protein folding"/>
    <property type="evidence" value="ECO:0007669"/>
    <property type="project" value="InterPro"/>
</dbReference>
<feature type="region of interest" description="Disordered" evidence="3">
    <location>
        <begin position="544"/>
        <end position="574"/>
    </location>
</feature>
<dbReference type="Gene3D" id="1.10.3120.10">
    <property type="entry name" value="Trigger factor, C-terminal domain"/>
    <property type="match status" value="1"/>
</dbReference>
<keyword evidence="2" id="KW-0413">Isomerase</keyword>
<dbReference type="Gene3D" id="3.30.70.1050">
    <property type="entry name" value="Trigger factor ribosome-binding domain"/>
    <property type="match status" value="1"/>
</dbReference>
<dbReference type="Pfam" id="PF05698">
    <property type="entry name" value="Trigger_C"/>
    <property type="match status" value="1"/>
</dbReference>
<dbReference type="InterPro" id="IPR008881">
    <property type="entry name" value="Trigger_fac_ribosome-bd_bac"/>
</dbReference>